<dbReference type="AlphaFoldDB" id="A0A8T1BF25"/>
<reference evidence="1" key="1">
    <citation type="submission" date="2018-10" db="EMBL/GenBank/DDBJ databases">
        <title>Effector identification in a new, highly contiguous assembly of the strawberry crown rot pathogen Phytophthora cactorum.</title>
        <authorList>
            <person name="Armitage A.D."/>
            <person name="Nellist C.F."/>
            <person name="Bates H."/>
            <person name="Vickerstaff R.J."/>
            <person name="Harrison R.J."/>
        </authorList>
    </citation>
    <scope>NUCLEOTIDE SEQUENCE</scope>
    <source>
        <strain evidence="1">4040</strain>
    </source>
</reference>
<sequence length="52" mass="5596">MRDRRLPALWGAAIGRRAMAAQGRGPTCHPILPSRGALLGSCGQNREGFVHE</sequence>
<gene>
    <name evidence="1" type="ORF">PC117_g21672</name>
</gene>
<accession>A0A8T1BF25</accession>
<evidence type="ECO:0000313" key="2">
    <source>
        <dbReference type="Proteomes" id="UP000736787"/>
    </source>
</evidence>
<protein>
    <submittedName>
        <fullName evidence="1">Uncharacterized protein</fullName>
    </submittedName>
</protein>
<dbReference type="Proteomes" id="UP000736787">
    <property type="component" value="Unassembled WGS sequence"/>
</dbReference>
<organism evidence="1 2">
    <name type="scientific">Phytophthora cactorum</name>
    <dbReference type="NCBI Taxonomy" id="29920"/>
    <lineage>
        <taxon>Eukaryota</taxon>
        <taxon>Sar</taxon>
        <taxon>Stramenopiles</taxon>
        <taxon>Oomycota</taxon>
        <taxon>Peronosporomycetes</taxon>
        <taxon>Peronosporales</taxon>
        <taxon>Peronosporaceae</taxon>
        <taxon>Phytophthora</taxon>
    </lineage>
</organism>
<evidence type="ECO:0000313" key="1">
    <source>
        <dbReference type="EMBL" id="KAG2901620.1"/>
    </source>
</evidence>
<dbReference type="EMBL" id="RCMK01001116">
    <property type="protein sequence ID" value="KAG2901620.1"/>
    <property type="molecule type" value="Genomic_DNA"/>
</dbReference>
<proteinExistence type="predicted"/>
<comment type="caution">
    <text evidence="1">The sequence shown here is derived from an EMBL/GenBank/DDBJ whole genome shotgun (WGS) entry which is preliminary data.</text>
</comment>
<name>A0A8T1BF25_9STRA</name>